<organism evidence="1 2">
    <name type="scientific">Chrysochromulina ericina virus CeV-01B</name>
    <dbReference type="NCBI Taxonomy" id="3070830"/>
    <lineage>
        <taxon>Viruses</taxon>
        <taxon>Varidnaviria</taxon>
        <taxon>Bamfordvirae</taxon>
        <taxon>Nucleocytoviricota</taxon>
        <taxon>Megaviricetes</taxon>
        <taxon>Imitervirales</taxon>
        <taxon>Mesomimiviridae</taxon>
        <taxon>Tethysvirus</taxon>
        <taxon>Tethysvirus raunefjordenense</taxon>
    </lineage>
</organism>
<dbReference type="KEGG" id="vg:26048903"/>
<dbReference type="Proteomes" id="UP000203826">
    <property type="component" value="Segment"/>
</dbReference>
<accession>A0A0N9QZU0</accession>
<sequence>MNPSVVNREKIITRFNLKETTKKISDILNKSETSSKAIETDNIEKYYSKRSIPFQNFSKDKNTIPLNIASCLPSTILYDKTCCQDSVYDVSVLNNKLPIFKTEKTIQICIHKIVNRKFIAPFLLILLYKNEKDKCIFPNFKTSQEISSVVDSKLDIIYQNLKTKPEYIGYRETQHNIYLFYKDTKEYNLTNISRSDKWWWATIFEIVNNKKILNFNIERSVYSIFYKEPILTSLFNKKNNKYSAGNALYFGASENYISFIASLGLPKESPTSNLGPYYYFYTYVGAGRRAIWTQSRKEEEHNGELITRNEYGVHIRGGLVRFILFGNTPKYFLNRQDDLEDQSDISQDFAKDSPFIKETLKIRDVDGNWAINHDMAYIGSMYVNSDKKYKPRRLYAQWAVKDYYQYTSLSYHYINTDNFSNIKDRDQALSAPYELTNYDIE</sequence>
<reference evidence="1 2" key="1">
    <citation type="journal article" date="2015" name="Genome Announc.">
        <title>The 474-Kilobase-Pair Complete Genome Sequence of CeV-01B, a Virus Infecting Haptolina (Chrysochromulina) ericina (Prymnesiophyceae).</title>
        <authorList>
            <person name="Gallot-Lavallee L."/>
            <person name="Pagarete A."/>
            <person name="Legendre M."/>
            <person name="Santini S."/>
            <person name="Sandaa R.A."/>
            <person name="Himmelbauer H."/>
            <person name="Ogata H."/>
            <person name="Bratbak G."/>
            <person name="Claverie J.M."/>
        </authorList>
    </citation>
    <scope>NUCLEOTIDE SEQUENCE [LARGE SCALE GENOMIC DNA]</scope>
    <source>
        <strain evidence="1">CeV-01B</strain>
    </source>
</reference>
<dbReference type="EMBL" id="KT820662">
    <property type="protein sequence ID" value="ALH22942.1"/>
    <property type="molecule type" value="Genomic_DNA"/>
</dbReference>
<protein>
    <submittedName>
        <fullName evidence="1">Uncharacterized protein</fullName>
    </submittedName>
</protein>
<evidence type="ECO:0000313" key="1">
    <source>
        <dbReference type="EMBL" id="ALH22942.1"/>
    </source>
</evidence>
<evidence type="ECO:0000313" key="2">
    <source>
        <dbReference type="Proteomes" id="UP000203826"/>
    </source>
</evidence>
<proteinExistence type="predicted"/>
<keyword evidence="2" id="KW-1185">Reference proteome</keyword>
<gene>
    <name evidence="1" type="ORF">ceV_036</name>
</gene>
<name>A0A0N9QZU0_9VIRU</name>